<dbReference type="KEGG" id="tsa:AciPR4_0199"/>
<dbReference type="STRING" id="401053.AciPR4_0199"/>
<dbReference type="EMBL" id="CP002467">
    <property type="protein sequence ID" value="ADV81037.1"/>
    <property type="molecule type" value="Genomic_DNA"/>
</dbReference>
<dbReference type="Pfam" id="PF04724">
    <property type="entry name" value="Glyco_transf_17"/>
    <property type="match status" value="1"/>
</dbReference>
<dbReference type="InterPro" id="IPR006813">
    <property type="entry name" value="Glyco_trans_17"/>
</dbReference>
<evidence type="ECO:0000313" key="1">
    <source>
        <dbReference type="EMBL" id="ADV81037.1"/>
    </source>
</evidence>
<gene>
    <name evidence="1" type="ordered locus">AciPR4_0199</name>
</gene>
<protein>
    <recommendedName>
        <fullName evidence="3">Glycosyl transferase family 17</fullName>
    </recommendedName>
</protein>
<evidence type="ECO:0008006" key="3">
    <source>
        <dbReference type="Google" id="ProtNLM"/>
    </source>
</evidence>
<proteinExistence type="predicted"/>
<dbReference type="GO" id="GO:0016020">
    <property type="term" value="C:membrane"/>
    <property type="evidence" value="ECO:0007669"/>
    <property type="project" value="InterPro"/>
</dbReference>
<dbReference type="GO" id="GO:0006044">
    <property type="term" value="P:N-acetylglucosamine metabolic process"/>
    <property type="evidence" value="ECO:0007669"/>
    <property type="project" value="TreeGrafter"/>
</dbReference>
<dbReference type="AlphaFoldDB" id="E8UZW0"/>
<dbReference type="Proteomes" id="UP000006844">
    <property type="component" value="Chromosome"/>
</dbReference>
<accession>E8UZW0</accession>
<dbReference type="PANTHER" id="PTHR12224">
    <property type="entry name" value="BETA-1,4-MANNOSYL-GLYCOPROTEIN BETA-1,4-N-ACETYLGLUCOSAMINYL-TRANSFERASE"/>
    <property type="match status" value="1"/>
</dbReference>
<reference evidence="1 2" key="1">
    <citation type="journal article" date="2012" name="Stand. Genomic Sci.">
        <title>Complete genome sequence of Terriglobus saanensis type strain SP1PR4(T), an Acidobacteria from tundra soil.</title>
        <authorList>
            <person name="Rawat S.R."/>
            <person name="Mannisto M.K."/>
            <person name="Starovoytov V."/>
            <person name="Goodwin L."/>
            <person name="Nolan M."/>
            <person name="Hauser L."/>
            <person name="Land M."/>
            <person name="Davenport K.W."/>
            <person name="Woyke T."/>
            <person name="Haggblom M.M."/>
        </authorList>
    </citation>
    <scope>NUCLEOTIDE SEQUENCE</scope>
    <source>
        <strain evidence="2">ATCC BAA-1853 / DSM 23119 / SP1PR4</strain>
    </source>
</reference>
<dbReference type="HOGENOM" id="CLU_739515_0_0_0"/>
<name>E8UZW0_TERSS</name>
<organism evidence="1 2">
    <name type="scientific">Terriglobus saanensis (strain ATCC BAA-1853 / DSM 23119 / SP1PR4)</name>
    <dbReference type="NCBI Taxonomy" id="401053"/>
    <lineage>
        <taxon>Bacteria</taxon>
        <taxon>Pseudomonadati</taxon>
        <taxon>Acidobacteriota</taxon>
        <taxon>Terriglobia</taxon>
        <taxon>Terriglobales</taxon>
        <taxon>Acidobacteriaceae</taxon>
        <taxon>Terriglobus</taxon>
    </lineage>
</organism>
<keyword evidence="2" id="KW-1185">Reference proteome</keyword>
<dbReference type="RefSeq" id="WP_013566770.1">
    <property type="nucleotide sequence ID" value="NC_014963.1"/>
</dbReference>
<sequence>MGNYQKSAARIYDTFLFDGELDLLEHRLRQNYVDTDFFVLVEAGETYRGEDKLFHYLSHQERFSWAADKLRTLQLARLGGPSSSPKQRAQVQRNAILFALRDAGPEDIVLLLDSDEIPSVSLLQRLHAEGLQEPHRLQMTRHYQKLDLLAPASTCCVDTSLPFAFAANHSVPETWGELKSLWSGRSGVAAPVKSLLESSPFWLRFGPEEKPVIADAGRHLTAIDPSAQLSSKLGRVFHAEWATGRGMHLPHLLRCEEHAVHHRGWWYAERSPGDLPEDLRRLATACPTTLRHSPLPPVWKRSAVRTWAWARTSTAFSDKTVRWIDLHFDELLPLLSLPLLCAGIARSLLARLLRGRRRQSTEEGHLHH</sequence>
<dbReference type="GO" id="GO:0003830">
    <property type="term" value="F:beta-1,4-mannosylglycoprotein 4-beta-N-acetylglucosaminyltransferase activity"/>
    <property type="evidence" value="ECO:0007669"/>
    <property type="project" value="InterPro"/>
</dbReference>
<dbReference type="PANTHER" id="PTHR12224:SF0">
    <property type="entry name" value="BETA-1,4-MANNOSYL-GLYCOPROTEIN 4-BETA-N-ACETYLGLUCOSAMINYLTRANSFERASE"/>
    <property type="match status" value="1"/>
</dbReference>
<evidence type="ECO:0000313" key="2">
    <source>
        <dbReference type="Proteomes" id="UP000006844"/>
    </source>
</evidence>